<sequence length="286" mass="32193">MKKLLLFSLLFLTFHVNYGQENYTLNGESLNLKMEAEGSLDLLWTSDSGNYRYFVKTENDEITELKNTKDNKTYLEEYKTTLSHLTNGMATDKLKFTLYDLKAFINTYNISADSNYTSVVKTRKLGLRLGVFGGLTNNPFVDNPENTKVMLIGGELEFFEASTLSRHSGFLQGRHTFDADDFNYSTNEIALGYRYRIINQSAFSLYGQVKLATLNITSSTIDDEDGNSESISDTSFDVPFIFGIGADIKIGNHGYITIAYGELFAVFLDNQGNFSTDISIGYKLNL</sequence>
<dbReference type="OrthoDB" id="1411114at2"/>
<evidence type="ECO:0000313" key="3">
    <source>
        <dbReference type="Proteomes" id="UP000256980"/>
    </source>
</evidence>
<protein>
    <submittedName>
        <fullName evidence="2">Uncharacterized protein</fullName>
    </submittedName>
</protein>
<dbReference type="RefSeq" id="WP_115815834.1">
    <property type="nucleotide sequence ID" value="NZ_QRDV01000001.1"/>
</dbReference>
<gene>
    <name evidence="2" type="ORF">DFQ10_101488</name>
</gene>
<reference evidence="2 3" key="1">
    <citation type="submission" date="2018-07" db="EMBL/GenBank/DDBJ databases">
        <title>Genomic Encyclopedia of Type Strains, Phase III (KMG-III): the genomes of soil and plant-associated and newly described type strains.</title>
        <authorList>
            <person name="Whitman W."/>
        </authorList>
    </citation>
    <scope>NUCLEOTIDE SEQUENCE [LARGE SCALE GENOMIC DNA]</scope>
    <source>
        <strain evidence="2 3">CECT 7946</strain>
    </source>
</reference>
<keyword evidence="3" id="KW-1185">Reference proteome</keyword>
<feature type="signal peptide" evidence="1">
    <location>
        <begin position="1"/>
        <end position="19"/>
    </location>
</feature>
<comment type="caution">
    <text evidence="2">The sequence shown here is derived from an EMBL/GenBank/DDBJ whole genome shotgun (WGS) entry which is preliminary data.</text>
</comment>
<dbReference type="AlphaFoldDB" id="A0A3D9HB53"/>
<dbReference type="Proteomes" id="UP000256980">
    <property type="component" value="Unassembled WGS sequence"/>
</dbReference>
<proteinExistence type="predicted"/>
<name>A0A3D9HB53_9FLAO</name>
<accession>A0A3D9HB53</accession>
<feature type="chain" id="PRO_5017751181" evidence="1">
    <location>
        <begin position="20"/>
        <end position="286"/>
    </location>
</feature>
<keyword evidence="1" id="KW-0732">Signal</keyword>
<dbReference type="EMBL" id="QRDV01000001">
    <property type="protein sequence ID" value="RED46715.1"/>
    <property type="molecule type" value="Genomic_DNA"/>
</dbReference>
<organism evidence="2 3">
    <name type="scientific">Winogradskyella eximia</name>
    <dbReference type="NCBI Taxonomy" id="262006"/>
    <lineage>
        <taxon>Bacteria</taxon>
        <taxon>Pseudomonadati</taxon>
        <taxon>Bacteroidota</taxon>
        <taxon>Flavobacteriia</taxon>
        <taxon>Flavobacteriales</taxon>
        <taxon>Flavobacteriaceae</taxon>
        <taxon>Winogradskyella</taxon>
    </lineage>
</organism>
<evidence type="ECO:0000256" key="1">
    <source>
        <dbReference type="SAM" id="SignalP"/>
    </source>
</evidence>
<evidence type="ECO:0000313" key="2">
    <source>
        <dbReference type="EMBL" id="RED46715.1"/>
    </source>
</evidence>